<name>A0A450X0K7_9GAMM</name>
<organism evidence="1">
    <name type="scientific">Candidatus Kentrum sp. LPFa</name>
    <dbReference type="NCBI Taxonomy" id="2126335"/>
    <lineage>
        <taxon>Bacteria</taxon>
        <taxon>Pseudomonadati</taxon>
        <taxon>Pseudomonadota</taxon>
        <taxon>Gammaproteobacteria</taxon>
        <taxon>Candidatus Kentrum</taxon>
    </lineage>
</organism>
<accession>A0A450X0K7</accession>
<reference evidence="1" key="1">
    <citation type="submission" date="2019-02" db="EMBL/GenBank/DDBJ databases">
        <authorList>
            <person name="Gruber-Vodicka R. H."/>
            <person name="Seah K. B. B."/>
        </authorList>
    </citation>
    <scope>NUCLEOTIDE SEQUENCE</scope>
    <source>
        <strain evidence="1">BECK_S312</strain>
        <strain evidence="2">BECK_S426</strain>
    </source>
</reference>
<protein>
    <submittedName>
        <fullName evidence="1">Uncharacterized protein</fullName>
    </submittedName>
</protein>
<evidence type="ECO:0000313" key="1">
    <source>
        <dbReference type="EMBL" id="VFK22839.1"/>
    </source>
</evidence>
<gene>
    <name evidence="1" type="ORF">BECKLPF1236A_GA0070988_103603</name>
    <name evidence="2" type="ORF">BECKLPF1236C_GA0070990_103732</name>
</gene>
<dbReference type="AlphaFoldDB" id="A0A450X0K7"/>
<evidence type="ECO:0000313" key="2">
    <source>
        <dbReference type="EMBL" id="VFK35425.1"/>
    </source>
</evidence>
<proteinExistence type="predicted"/>
<dbReference type="EMBL" id="CAADFP010000373">
    <property type="protein sequence ID" value="VFK35425.1"/>
    <property type="molecule type" value="Genomic_DNA"/>
</dbReference>
<dbReference type="EMBL" id="CAADFM010000360">
    <property type="protein sequence ID" value="VFK22839.1"/>
    <property type="molecule type" value="Genomic_DNA"/>
</dbReference>
<sequence>MKLREWLDKRGMTSLKIKPPFLEAEWKPRNADKAAAWDLYVELLTRIATQPLPSEHGDEETALKSIFSLFSITREVMKSNGRHCIEFTKIAVVFLNQRIRPFTAKWHRLSIDGALSDEVECKNFRAELQALQGELKIYTQMLADMAGVEDLTELEDREASLEPEPFAKPSGK</sequence>